<gene>
    <name evidence="1" type="ORF">LEP1GSC024_1737</name>
</gene>
<evidence type="ECO:0000313" key="1">
    <source>
        <dbReference type="EMBL" id="EMO89103.1"/>
    </source>
</evidence>
<comment type="caution">
    <text evidence="1">The sequence shown here is derived from an EMBL/GenBank/DDBJ whole genome shotgun (WGS) entry which is preliminary data.</text>
</comment>
<dbReference type="AlphaFoldDB" id="M6YRX1"/>
<organism evidence="1 2">
    <name type="scientific">Leptospira noguchii str. 2001034031</name>
    <dbReference type="NCBI Taxonomy" id="1193053"/>
    <lineage>
        <taxon>Bacteria</taxon>
        <taxon>Pseudomonadati</taxon>
        <taxon>Spirochaetota</taxon>
        <taxon>Spirochaetia</taxon>
        <taxon>Leptospirales</taxon>
        <taxon>Leptospiraceae</taxon>
        <taxon>Leptospira</taxon>
    </lineage>
</organism>
<dbReference type="EMBL" id="AKXB02000110">
    <property type="protein sequence ID" value="EMO89103.1"/>
    <property type="molecule type" value="Genomic_DNA"/>
</dbReference>
<reference evidence="1 2" key="1">
    <citation type="submission" date="2013-01" db="EMBL/GenBank/DDBJ databases">
        <authorList>
            <person name="Harkins D.M."/>
            <person name="Durkin A.S."/>
            <person name="Brinkac L.M."/>
            <person name="Haft D.H."/>
            <person name="Selengut J.D."/>
            <person name="Sanka R."/>
            <person name="DePew J."/>
            <person name="Purushe J."/>
            <person name="Whelen A.C."/>
            <person name="Vinetz J.M."/>
            <person name="Sutton G.G."/>
            <person name="Nierman W.C."/>
            <person name="Fouts D.E."/>
        </authorList>
    </citation>
    <scope>NUCLEOTIDE SEQUENCE [LARGE SCALE GENOMIC DNA]</scope>
    <source>
        <strain evidence="1 2">2001034031</strain>
    </source>
</reference>
<accession>M6YRX1</accession>
<dbReference type="Proteomes" id="UP000012138">
    <property type="component" value="Unassembled WGS sequence"/>
</dbReference>
<sequence length="57" mass="6672">MDEVSIHSSLKEEIKQLIRLKKMNSFEVSIHSSLKEEIKPTGFLLWIHISMFQSTLL</sequence>
<protein>
    <submittedName>
        <fullName evidence="1">Uncharacterized protein</fullName>
    </submittedName>
</protein>
<name>M6YRX1_9LEPT</name>
<proteinExistence type="predicted"/>
<evidence type="ECO:0000313" key="2">
    <source>
        <dbReference type="Proteomes" id="UP000012138"/>
    </source>
</evidence>